<evidence type="ECO:0000313" key="2">
    <source>
        <dbReference type="Proteomes" id="UP000830835"/>
    </source>
</evidence>
<reference evidence="1" key="1">
    <citation type="submission" date="2021-02" db="EMBL/GenBank/DDBJ databases">
        <title>The CRISPR/cas machinery reduction and long-range gene transfer in the hot spring cyanobacterium Synechococcus.</title>
        <authorList>
            <person name="Dvorak P."/>
            <person name="Jahodarova E."/>
            <person name="Hasler P."/>
            <person name="Poulickova A."/>
        </authorList>
    </citation>
    <scope>NUCLEOTIDE SEQUENCE</scope>
    <source>
        <strain evidence="1">Rupite</strain>
    </source>
</reference>
<name>A0ABT0CFC6_THEVL</name>
<dbReference type="InterPro" id="IPR025354">
    <property type="entry name" value="DUF4258"/>
</dbReference>
<proteinExistence type="predicted"/>
<keyword evidence="2" id="KW-1185">Reference proteome</keyword>
<sequence>MSQDYPYRLSQHFLDRLSGRNLSLEWVIETVEAPTLVEPDPQDPTLRLAFRAIPSLDGRVMRVVYNWTTDPWTLVTAHLDRSKRGKL</sequence>
<dbReference type="Pfam" id="PF14076">
    <property type="entry name" value="DUF4258"/>
    <property type="match status" value="1"/>
</dbReference>
<protein>
    <submittedName>
        <fullName evidence="1">DUF4258 domain-containing protein</fullName>
    </submittedName>
</protein>
<gene>
    <name evidence="1" type="ORF">JX360_16525</name>
</gene>
<organism evidence="1 2">
    <name type="scientific">Thermostichus vulcanus str. 'Rupite'</name>
    <dbReference type="NCBI Taxonomy" id="2813851"/>
    <lineage>
        <taxon>Bacteria</taxon>
        <taxon>Bacillati</taxon>
        <taxon>Cyanobacteriota</taxon>
        <taxon>Cyanophyceae</taxon>
        <taxon>Thermostichales</taxon>
        <taxon>Thermostichaceae</taxon>
        <taxon>Thermostichus</taxon>
    </lineage>
</organism>
<dbReference type="EMBL" id="JAFIRA010000070">
    <property type="protein sequence ID" value="MCJ2544490.1"/>
    <property type="molecule type" value="Genomic_DNA"/>
</dbReference>
<accession>A0ABT0CFC6</accession>
<dbReference type="Proteomes" id="UP000830835">
    <property type="component" value="Unassembled WGS sequence"/>
</dbReference>
<comment type="caution">
    <text evidence="1">The sequence shown here is derived from an EMBL/GenBank/DDBJ whole genome shotgun (WGS) entry which is preliminary data.</text>
</comment>
<dbReference type="RefSeq" id="WP_425244432.1">
    <property type="nucleotide sequence ID" value="NZ_JAFIRA010000070.1"/>
</dbReference>
<evidence type="ECO:0000313" key="1">
    <source>
        <dbReference type="EMBL" id="MCJ2544490.1"/>
    </source>
</evidence>